<keyword evidence="1 5" id="KW-0963">Cytoplasm</keyword>
<dbReference type="NCBIfam" id="TIGR00449">
    <property type="entry name" value="tgt_general"/>
    <property type="match status" value="1"/>
</dbReference>
<dbReference type="HAMAP" id="MF_03043">
    <property type="entry name" value="QTRT2"/>
    <property type="match status" value="1"/>
</dbReference>
<name>A0A232M6R8_9EURO</name>
<dbReference type="GO" id="GO:0008479">
    <property type="term" value="F:tRNA-guanosine(34) queuine transglycosylase activity"/>
    <property type="evidence" value="ECO:0007669"/>
    <property type="project" value="UniProtKB-UniRule"/>
</dbReference>
<comment type="subcellular location">
    <subcellularLocation>
        <location evidence="5">Cytoplasm</location>
    </subcellularLocation>
</comment>
<dbReference type="GO" id="GO:0006400">
    <property type="term" value="P:tRNA modification"/>
    <property type="evidence" value="ECO:0007669"/>
    <property type="project" value="InterPro"/>
</dbReference>
<dbReference type="InterPro" id="IPR050852">
    <property type="entry name" value="Queuine_tRNA-ribosyltrfase"/>
</dbReference>
<keyword evidence="9" id="KW-1185">Reference proteome</keyword>
<keyword evidence="4 5" id="KW-0862">Zinc</keyword>
<dbReference type="GO" id="GO:0005737">
    <property type="term" value="C:cytoplasm"/>
    <property type="evidence" value="ECO:0007669"/>
    <property type="project" value="UniProtKB-SubCell"/>
</dbReference>
<dbReference type="InterPro" id="IPR002616">
    <property type="entry name" value="tRNA_ribo_trans-like"/>
</dbReference>
<dbReference type="GO" id="GO:0046872">
    <property type="term" value="F:metal ion binding"/>
    <property type="evidence" value="ECO:0007669"/>
    <property type="project" value="UniProtKB-KW"/>
</dbReference>
<dbReference type="InterPro" id="IPR036511">
    <property type="entry name" value="TGT-like_sf"/>
</dbReference>
<dbReference type="Pfam" id="PF01702">
    <property type="entry name" value="TGT"/>
    <property type="match status" value="1"/>
</dbReference>
<proteinExistence type="inferred from homology"/>
<evidence type="ECO:0000313" key="8">
    <source>
        <dbReference type="EMBL" id="OXV11807.1"/>
    </source>
</evidence>
<evidence type="ECO:0000256" key="3">
    <source>
        <dbReference type="ARBA" id="ARBA00022723"/>
    </source>
</evidence>
<dbReference type="FunFam" id="3.20.20.105:FF:000007">
    <property type="entry name" value="Queuine tRNA-ribosyltransferase accessory subunit 2"/>
    <property type="match status" value="1"/>
</dbReference>
<feature type="binding site" evidence="5">
    <location>
        <position position="360"/>
    </location>
    <ligand>
        <name>Zn(2+)</name>
        <dbReference type="ChEBI" id="CHEBI:29105"/>
    </ligand>
</feature>
<comment type="similarity">
    <text evidence="5">Belongs to the queuine tRNA-ribosyltransferase family. QTRT2 subfamily.</text>
</comment>
<evidence type="ECO:0000256" key="4">
    <source>
        <dbReference type="ARBA" id="ARBA00022833"/>
    </source>
</evidence>
<protein>
    <recommendedName>
        <fullName evidence="5">Queuine tRNA-ribosyltransferase accessory subunit 2</fullName>
    </recommendedName>
    <alternativeName>
        <fullName evidence="5">Queuine tRNA-ribosyltransferase domain-containing protein 1</fullName>
    </alternativeName>
</protein>
<dbReference type="AlphaFoldDB" id="A0A232M6R8"/>
<dbReference type="InterPro" id="IPR028592">
    <property type="entry name" value="QTRTD1"/>
</dbReference>
<organism evidence="8 9">
    <name type="scientific">Elaphomyces granulatus</name>
    <dbReference type="NCBI Taxonomy" id="519963"/>
    <lineage>
        <taxon>Eukaryota</taxon>
        <taxon>Fungi</taxon>
        <taxon>Dikarya</taxon>
        <taxon>Ascomycota</taxon>
        <taxon>Pezizomycotina</taxon>
        <taxon>Eurotiomycetes</taxon>
        <taxon>Eurotiomycetidae</taxon>
        <taxon>Eurotiales</taxon>
        <taxon>Elaphomycetaceae</taxon>
        <taxon>Elaphomyces</taxon>
    </lineage>
</organism>
<feature type="region of interest" description="Disordered" evidence="6">
    <location>
        <begin position="396"/>
        <end position="428"/>
    </location>
</feature>
<dbReference type="OrthoDB" id="27601at2759"/>
<evidence type="ECO:0000313" key="9">
    <source>
        <dbReference type="Proteomes" id="UP000243515"/>
    </source>
</evidence>
<evidence type="ECO:0000256" key="5">
    <source>
        <dbReference type="HAMAP-Rule" id="MF_03043"/>
    </source>
</evidence>
<comment type="function">
    <text evidence="5">Non-catalytic subunit of the queuine tRNA-ribosyltransferase (TGT) that catalyzes the base-exchange of a guanine (G) residue with queuine (Q) at position 34 (anticodon wobble position) in tRNAs with GU(N) anticodons (tRNA-Asp, -Asn, -His and -Tyr), resulting in the hypermodified nucleoside queuosine (7-(((4,5-cis-dihydroxy-2-cyclopenten-1-yl)amino)methyl)-7-deazaguanosine).</text>
</comment>
<evidence type="ECO:0000256" key="6">
    <source>
        <dbReference type="SAM" id="MobiDB-lite"/>
    </source>
</evidence>
<feature type="binding site" evidence="5">
    <location>
        <position position="334"/>
    </location>
    <ligand>
        <name>Zn(2+)</name>
        <dbReference type="ChEBI" id="CHEBI:29105"/>
    </ligand>
</feature>
<dbReference type="Proteomes" id="UP000243515">
    <property type="component" value="Unassembled WGS sequence"/>
</dbReference>
<dbReference type="PANTHER" id="PTHR46064:SF1">
    <property type="entry name" value="QUEUINE TRNA-RIBOSYLTRANSFERASE ACCESSORY SUBUNIT 2"/>
    <property type="match status" value="1"/>
</dbReference>
<evidence type="ECO:0000259" key="7">
    <source>
        <dbReference type="Pfam" id="PF01702"/>
    </source>
</evidence>
<evidence type="ECO:0000256" key="1">
    <source>
        <dbReference type="ARBA" id="ARBA00022490"/>
    </source>
</evidence>
<accession>A0A232M6R8</accession>
<keyword evidence="3 5" id="KW-0479">Metal-binding</keyword>
<comment type="caution">
    <text evidence="8">The sequence shown here is derived from an EMBL/GenBank/DDBJ whole genome shotgun (WGS) entry which is preliminary data.</text>
</comment>
<comment type="cofactor">
    <cofactor evidence="5">
        <name>Zn(2+)</name>
        <dbReference type="ChEBI" id="CHEBI:29105"/>
    </cofactor>
    <text evidence="5">Binds 1 zinc ion per subunit.</text>
</comment>
<evidence type="ECO:0000256" key="2">
    <source>
        <dbReference type="ARBA" id="ARBA00022694"/>
    </source>
</evidence>
<sequence length="463" mass="50981">MRNTMFNVLHPAPAVFAPRVGMFVLPGRKPVHTPHYLSLTSRGAVPHLTQDVMRDYTSIDSLYIALEDFIEKAPDDVPPLYKMQAEAHESTLRKFTCLPEDILLVMGPRRVPPVFTPMPNTGTAISILTSVGFRKLEAEDYIEAVRKVRPDIVVGLADLVVGLQSGIKRREKMVDRTHAYTRDATKQLYGDVGEPESESSAVYFAPVLPLENTQQMLYLDDLGDELREHISGLAVYEASSLAIVPDKIGCLPRLTLSGPKTPHEILREISLGADLITIPFVGMASDGGIALDFIFAPPLEDGSSASKPLGIDMWSPIYAADLSPLVQGCECYTCTKHHRAYIQHLLSAKEMLAWTLLQIHNHHTIDCFFAAVRDSIEAGTFTEGFLAFEQTYQPSLPQQTGQGPRRRGYHAQASGPGEPKLNSSSYDQLDDAAEKYAEAQSFVPTPDVSAEELQISGFAVKDT</sequence>
<gene>
    <name evidence="8" type="ORF">Egran_00433</name>
</gene>
<dbReference type="EMBL" id="NPHW01002286">
    <property type="protein sequence ID" value="OXV11807.1"/>
    <property type="molecule type" value="Genomic_DNA"/>
</dbReference>
<dbReference type="SUPFAM" id="SSF51713">
    <property type="entry name" value="tRNA-guanine transglycosylase"/>
    <property type="match status" value="1"/>
</dbReference>
<feature type="binding site" evidence="5">
    <location>
        <position position="329"/>
    </location>
    <ligand>
        <name>Zn(2+)</name>
        <dbReference type="ChEBI" id="CHEBI:29105"/>
    </ligand>
</feature>
<keyword evidence="2 5" id="KW-0819">tRNA processing</keyword>
<feature type="domain" description="tRNA-guanine(15) transglycosylase-like" evidence="7">
    <location>
        <begin position="18"/>
        <end position="392"/>
    </location>
</feature>
<comment type="subunit">
    <text evidence="5">Heterodimer of a catalytic subunit and an accessory subunit.</text>
</comment>
<dbReference type="PANTHER" id="PTHR46064">
    <property type="entry name" value="QUEUINE TRNA-RIBOSYLTRANSFERASE ACCESSORY SUBUNIT 2"/>
    <property type="match status" value="1"/>
</dbReference>
<reference evidence="8 9" key="1">
    <citation type="journal article" date="2015" name="Environ. Microbiol.">
        <title>Metagenome sequence of Elaphomyces granulatus from sporocarp tissue reveals Ascomycota ectomycorrhizal fingerprints of genome expansion and a Proteobacteria-rich microbiome.</title>
        <authorList>
            <person name="Quandt C.A."/>
            <person name="Kohler A."/>
            <person name="Hesse C.N."/>
            <person name="Sharpton T.J."/>
            <person name="Martin F."/>
            <person name="Spatafora J.W."/>
        </authorList>
    </citation>
    <scope>NUCLEOTIDE SEQUENCE [LARGE SCALE GENOMIC DNA]</scope>
    <source>
        <strain evidence="8 9">OSC145934</strain>
    </source>
</reference>
<dbReference type="Gene3D" id="3.20.20.105">
    <property type="entry name" value="Queuine tRNA-ribosyltransferase-like"/>
    <property type="match status" value="1"/>
</dbReference>
<feature type="binding site" evidence="5">
    <location>
        <position position="331"/>
    </location>
    <ligand>
        <name>Zn(2+)</name>
        <dbReference type="ChEBI" id="CHEBI:29105"/>
    </ligand>
</feature>